<dbReference type="CDD" id="cd01885">
    <property type="entry name" value="EF2"/>
    <property type="match status" value="1"/>
</dbReference>
<protein>
    <recommendedName>
        <fullName evidence="5">Tr-type G domain-containing protein</fullName>
    </recommendedName>
</protein>
<organism evidence="6 7">
    <name type="scientific">Rehmannia glutinosa</name>
    <name type="common">Chinese foxglove</name>
    <dbReference type="NCBI Taxonomy" id="99300"/>
    <lineage>
        <taxon>Eukaryota</taxon>
        <taxon>Viridiplantae</taxon>
        <taxon>Streptophyta</taxon>
        <taxon>Embryophyta</taxon>
        <taxon>Tracheophyta</taxon>
        <taxon>Spermatophyta</taxon>
        <taxon>Magnoliopsida</taxon>
        <taxon>eudicotyledons</taxon>
        <taxon>Gunneridae</taxon>
        <taxon>Pentapetalae</taxon>
        <taxon>asterids</taxon>
        <taxon>lamiids</taxon>
        <taxon>Lamiales</taxon>
        <taxon>Orobanchaceae</taxon>
        <taxon>Rehmannieae</taxon>
        <taxon>Rehmannia</taxon>
    </lineage>
</organism>
<dbReference type="InterPro" id="IPR000795">
    <property type="entry name" value="T_Tr_GTP-bd_dom"/>
</dbReference>
<dbReference type="InterPro" id="IPR041095">
    <property type="entry name" value="EFG_II"/>
</dbReference>
<feature type="region of interest" description="Disordered" evidence="4">
    <location>
        <begin position="214"/>
        <end position="278"/>
    </location>
</feature>
<proteinExistence type="predicted"/>
<dbReference type="EMBL" id="JABTTQ020000003">
    <property type="protein sequence ID" value="KAK6161523.1"/>
    <property type="molecule type" value="Genomic_DNA"/>
</dbReference>
<dbReference type="Proteomes" id="UP001318860">
    <property type="component" value="Unassembled WGS sequence"/>
</dbReference>
<dbReference type="Pfam" id="PF00679">
    <property type="entry name" value="EFG_C"/>
    <property type="match status" value="1"/>
</dbReference>
<accession>A0ABR0XQP2</accession>
<dbReference type="InterPro" id="IPR027417">
    <property type="entry name" value="P-loop_NTPase"/>
</dbReference>
<sequence length="1836" mass="204696">MEIIYSPPLDYRSRLDLQVVSSQTLWQARFTSRVKRNDRRYERSSSIQAPPPPSHHYLIPRILIFGKKEWNDICKVAGIKSAHEVWQKLEAIYGVFANERSQTKASTSQDHTSSNLRNKPPTTSNYEEVEYCFMGINEENEVCLKPSTSYDIVIQNDYSDLQNDFDDLQDEFQSLLVKYKNLKKEFNILKNDKDSLFTSYESLSCAHTTTLDKNLSYMAPPRNSTDQNPTSKRRKGGEGTSRNRRDEAEQRDIRAAQRNVAQEGDDVQNPILSRAQITEPAEQFRSKIAVGLKEYGHPTNQNGERKRSRVSDPNDFFDDAEAARLVEEGESSNPEGNTGAQPPRRYTQAEFDEMRTFHETRYEALEQKTSKMQKSIGKLKKFIKDFIPGFASPRMRNDTPPPLLSLALSLIDEEGHGDMFQQNRVLKVYKSGQNGLVGEFSQIPQRKVAKRGPGHAVSPDTARPSLFNCAGTPSDMAVLPNTARPCSWTRPCWGTRPGRVGGCFVRKNRVFSSREHGRVARHPARVGPKGPEMTRLAWNFERFCILKLPETCVDRDWDYVVVDLDFPTKIRMLSPPRIICVAVRITWVIFALIPNVISMFSVRYCVWAIPMIMQSPQVSQDKTCGGGGLGAARSSIFGTPSDMACFPTRPGRVPDTASRVGEHGLAVSGGVLCEKIEFLAPVNTTVLPDPARVGPKRPRNDAFGLEFRAFCILKLPENKRSAKGRPGVGRSVGRRRPPMIGQYCKFRFENELKPCIFEIKGTGWGDGRRPRCPARVMLPINIRGNGIKSSPRASPKESEEVATNLAELLPFDFYTSAIGYAEIRGSSSNICILAHVDHGKTTLADHLIASYGGGVLHPKQAGKLRFMDYLDEEQRRAITMKSSSIALQFKDYFINLIDSPGHMDFCSEVSTAARLSDGALVLVDAVEGVHIQTHAVLRQAWIEKLTPCLVLNKVDRLICELRLSPMEAYNRLLRIIHEVNSIVSAYKSEKYLSDVDSMLSVVPSSDAGEENYEFVEDDEEDTFQPQKGNVVFACALDGWGFGIYDFAEFYASKLGASSAALQRALWGPWYFNAKTKMIVGKKGISNTAKARPMFVQLILEPLWQVYQTALEADADRGVLEKVIKSFNLSIPSRELQNKDPKAVLQAVMSRWLPLSDTILSMVVKCMPDPVAAQSFRISRLLPKRDSTENGDSSDVLCEAELVRKSVEACDSSPTAPCIAFVSKMFAVPMKMLPRGEILNNSADEGDSGECFLAFARIFSGILFAGQRVFVLSALYDPLKVESKQKHIQEAELQSLYLMMGQGLKPVASATAGNIVAIRGLGQQILKSATLSSTINAWPFSSMVFQVSPTLKVAIEPSDPADMGALMKGLRLLNRADPFVEVSVSARGEHVLAAAGEVHLERCVNDLKERFAKVSLEVSPPLVSYKETIEGDMTNNPLENMKLFSGISDYVEKTTPNGRCVVRVQVMKLPAPLTKLLEESSELLGDIIGGKSRQALKSLETSRGSIVEDENPLEALKKRMMDAIERNTDTDSDRVEKYQIMWRKFFKRIWALGPRQVGPNILITPDTGKNMEGSVLLRGFPYVSDRLGFRDSVDSNDAPTSSSSSSSIADETLLREVESLESSVLSGFQIATSSGPLCDEPMWGLAFVIEAFISPQPSEDNFSTHQPEQYGVFTGQVMTAVKDACRAAVLQNKPRLVEALYFCELNTPTEYLGSMYAVLARRRARVLKEEMQEGSSLFTVHAYVPVAESFGFADELRRWTSGASSALLVFSHWETLSEDPFFVPKTEDEIEEFGDGSSVPQNTARKLIDAVRRRKGLPVEEKVVQHATKQRTLARKV</sequence>
<feature type="compositionally biased region" description="Basic and acidic residues" evidence="4">
    <location>
        <begin position="241"/>
        <end position="255"/>
    </location>
</feature>
<dbReference type="CDD" id="cd16261">
    <property type="entry name" value="EF2_snRNP_III"/>
    <property type="match status" value="1"/>
</dbReference>
<gene>
    <name evidence="6" type="ORF">DH2020_004904</name>
</gene>
<dbReference type="Gene3D" id="3.30.230.10">
    <property type="match status" value="1"/>
</dbReference>
<dbReference type="PROSITE" id="PS51722">
    <property type="entry name" value="G_TR_2"/>
    <property type="match status" value="1"/>
</dbReference>
<name>A0ABR0XQP2_REHGL</name>
<dbReference type="Gene3D" id="3.30.70.870">
    <property type="entry name" value="Elongation Factor G (Translational Gtpase), domain 3"/>
    <property type="match status" value="1"/>
</dbReference>
<dbReference type="SUPFAM" id="SSF54211">
    <property type="entry name" value="Ribosomal protein S5 domain 2-like"/>
    <property type="match status" value="1"/>
</dbReference>
<evidence type="ECO:0000256" key="4">
    <source>
        <dbReference type="SAM" id="MobiDB-lite"/>
    </source>
</evidence>
<evidence type="ECO:0000256" key="2">
    <source>
        <dbReference type="ARBA" id="ARBA00023134"/>
    </source>
</evidence>
<comment type="caution">
    <text evidence="6">The sequence shown here is derived from an EMBL/GenBank/DDBJ whole genome shotgun (WGS) entry which is preliminary data.</text>
</comment>
<dbReference type="Pfam" id="PF22042">
    <property type="entry name" value="EF-G_D2"/>
    <property type="match status" value="1"/>
</dbReference>
<dbReference type="InterPro" id="IPR014721">
    <property type="entry name" value="Ribsml_uS5_D2-typ_fold_subgr"/>
</dbReference>
<dbReference type="SMART" id="SM00838">
    <property type="entry name" value="EFG_C"/>
    <property type="match status" value="1"/>
</dbReference>
<dbReference type="SUPFAM" id="SSF54980">
    <property type="entry name" value="EF-G C-terminal domain-like"/>
    <property type="match status" value="2"/>
</dbReference>
<dbReference type="Pfam" id="PF25118">
    <property type="entry name" value="EFL1"/>
    <property type="match status" value="1"/>
</dbReference>
<dbReference type="CDD" id="cd01681">
    <property type="entry name" value="aeEF2_snRNP_like_IV"/>
    <property type="match status" value="1"/>
</dbReference>
<dbReference type="SUPFAM" id="SSF50447">
    <property type="entry name" value="Translation proteins"/>
    <property type="match status" value="1"/>
</dbReference>
<evidence type="ECO:0000313" key="7">
    <source>
        <dbReference type="Proteomes" id="UP001318860"/>
    </source>
</evidence>
<evidence type="ECO:0000256" key="3">
    <source>
        <dbReference type="SAM" id="Coils"/>
    </source>
</evidence>
<dbReference type="InterPro" id="IPR035647">
    <property type="entry name" value="EFG_III/V"/>
</dbReference>
<feature type="region of interest" description="Disordered" evidence="4">
    <location>
        <begin position="291"/>
        <end position="315"/>
    </location>
</feature>
<dbReference type="Gene3D" id="3.90.1430.10">
    <property type="entry name" value="Yeast translation eEF2 (G' domain)"/>
    <property type="match status" value="1"/>
</dbReference>
<dbReference type="SUPFAM" id="SSF52540">
    <property type="entry name" value="P-loop containing nucleoside triphosphate hydrolases"/>
    <property type="match status" value="1"/>
</dbReference>
<dbReference type="Pfam" id="PF14492">
    <property type="entry name" value="EFG_III"/>
    <property type="match status" value="1"/>
</dbReference>
<dbReference type="Gene3D" id="2.40.30.10">
    <property type="entry name" value="Translation factors"/>
    <property type="match status" value="1"/>
</dbReference>
<dbReference type="InterPro" id="IPR020568">
    <property type="entry name" value="Ribosomal_Su5_D2-typ_SF"/>
</dbReference>
<feature type="coiled-coil region" evidence="3">
    <location>
        <begin position="158"/>
        <end position="192"/>
    </location>
</feature>
<dbReference type="Pfam" id="PF00009">
    <property type="entry name" value="GTP_EFTU"/>
    <property type="match status" value="1"/>
</dbReference>
<reference evidence="6 7" key="1">
    <citation type="journal article" date="2021" name="Comput. Struct. Biotechnol. J.">
        <title>De novo genome assembly of the potent medicinal plant Rehmannia glutinosa using nanopore technology.</title>
        <authorList>
            <person name="Ma L."/>
            <person name="Dong C."/>
            <person name="Song C."/>
            <person name="Wang X."/>
            <person name="Zheng X."/>
            <person name="Niu Y."/>
            <person name="Chen S."/>
            <person name="Feng W."/>
        </authorList>
    </citation>
    <scope>NUCLEOTIDE SEQUENCE [LARGE SCALE GENOMIC DNA]</scope>
    <source>
        <strain evidence="6">DH-2019</strain>
    </source>
</reference>
<feature type="region of interest" description="Disordered" evidence="4">
    <location>
        <begin position="103"/>
        <end position="122"/>
    </location>
</feature>
<feature type="domain" description="Tr-type G" evidence="5">
    <location>
        <begin position="825"/>
        <end position="1006"/>
    </location>
</feature>
<dbReference type="Gene3D" id="3.40.50.300">
    <property type="entry name" value="P-loop containing nucleotide triphosphate hydrolases"/>
    <property type="match status" value="1"/>
</dbReference>
<evidence type="ECO:0000259" key="5">
    <source>
        <dbReference type="PROSITE" id="PS51722"/>
    </source>
</evidence>
<dbReference type="InterPro" id="IPR053905">
    <property type="entry name" value="EF-G-like_DII"/>
</dbReference>
<dbReference type="PANTHER" id="PTHR42908">
    <property type="entry name" value="TRANSLATION ELONGATION FACTOR-RELATED"/>
    <property type="match status" value="1"/>
</dbReference>
<keyword evidence="3" id="KW-0175">Coiled coil</keyword>
<dbReference type="InterPro" id="IPR009000">
    <property type="entry name" value="Transl_B-barrel_sf"/>
</dbReference>
<dbReference type="CDD" id="cd16268">
    <property type="entry name" value="EF2_II"/>
    <property type="match status" value="1"/>
</dbReference>
<keyword evidence="7" id="KW-1185">Reference proteome</keyword>
<dbReference type="InterPro" id="IPR056752">
    <property type="entry name" value="EFL1"/>
</dbReference>
<dbReference type="PANTHER" id="PTHR42908:SF3">
    <property type="entry name" value="ELONGATION FACTOR-LIKE GTPASE 1"/>
    <property type="match status" value="1"/>
</dbReference>
<dbReference type="PRINTS" id="PR00315">
    <property type="entry name" value="ELONGATNFCT"/>
</dbReference>
<keyword evidence="1" id="KW-0547">Nucleotide-binding</keyword>
<keyword evidence="2" id="KW-0342">GTP-binding</keyword>
<dbReference type="CDD" id="cd04096">
    <property type="entry name" value="eEF2_snRNP_like_C"/>
    <property type="match status" value="1"/>
</dbReference>
<dbReference type="InterPro" id="IPR000640">
    <property type="entry name" value="EFG_V-like"/>
</dbReference>
<evidence type="ECO:0000256" key="1">
    <source>
        <dbReference type="ARBA" id="ARBA00022741"/>
    </source>
</evidence>
<feature type="compositionally biased region" description="Basic and acidic residues" evidence="4">
    <location>
        <begin position="303"/>
        <end position="312"/>
    </location>
</feature>
<dbReference type="Gene3D" id="3.30.70.240">
    <property type="match status" value="1"/>
</dbReference>
<evidence type="ECO:0000313" key="6">
    <source>
        <dbReference type="EMBL" id="KAK6161523.1"/>
    </source>
</evidence>